<protein>
    <submittedName>
        <fullName evidence="9">Protein WVD2-like 1</fullName>
    </submittedName>
</protein>
<feature type="compositionally biased region" description="Polar residues" evidence="7">
    <location>
        <begin position="129"/>
        <end position="140"/>
    </location>
</feature>
<dbReference type="GO" id="GO:0000226">
    <property type="term" value="P:microtubule cytoskeleton organization"/>
    <property type="evidence" value="ECO:0007669"/>
    <property type="project" value="InterPro"/>
</dbReference>
<evidence type="ECO:0000259" key="8">
    <source>
        <dbReference type="Pfam" id="PF06886"/>
    </source>
</evidence>
<keyword evidence="6" id="KW-0175">Coiled coil</keyword>
<dbReference type="GO" id="GO:0008017">
    <property type="term" value="F:microtubule binding"/>
    <property type="evidence" value="ECO:0007669"/>
    <property type="project" value="InterPro"/>
</dbReference>
<keyword evidence="5" id="KW-0206">Cytoskeleton</keyword>
<feature type="compositionally biased region" description="Low complexity" evidence="7">
    <location>
        <begin position="166"/>
        <end position="179"/>
    </location>
</feature>
<feature type="coiled-coil region" evidence="6">
    <location>
        <begin position="203"/>
        <end position="233"/>
    </location>
</feature>
<evidence type="ECO:0000313" key="9">
    <source>
        <dbReference type="EMBL" id="KAE8684193.1"/>
    </source>
</evidence>
<dbReference type="AlphaFoldDB" id="A0A6A2YXQ3"/>
<evidence type="ECO:0000256" key="5">
    <source>
        <dbReference type="ARBA" id="ARBA00023212"/>
    </source>
</evidence>
<reference evidence="9" key="1">
    <citation type="submission" date="2019-09" db="EMBL/GenBank/DDBJ databases">
        <title>Draft genome information of white flower Hibiscus syriacus.</title>
        <authorList>
            <person name="Kim Y.-M."/>
        </authorList>
    </citation>
    <scope>NUCLEOTIDE SEQUENCE [LARGE SCALE GENOMIC DNA]</scope>
    <source>
        <strain evidence="9">YM2019G1</strain>
    </source>
</reference>
<sequence>MEMKTEKTAPVNNQQLIHKGKKFKNTAFKDKSLIKGESSVIKTKIGHPQRNCKERRRGGRGTGFQELVRSSYKENLQVNTHIKILIVSSSFDFCFFCPCIFYISNVDLFCLIDFPLIQAHLGPSKAGANDTTNADYTPSPTKDYEKNSPKTPLMTRKHHDDDDNWSVASSTTTSVRTGRSRVTIGTAPTFRSAERAEKRKDFYQKLEGKHQALEAERQQYAALKLEEQEAALKQLRKSLVVKANPVPSFDYEQPPPKVELKKLPLTRPKSPNLSPRKSCGDAGHLFEEELEKPKACCQGHRHSFGGNHMERIDPADELKFKGQKNGVGSNGGGKLKDRVKKVKDTTKSSKLAEESNANIAVQS</sequence>
<evidence type="ECO:0000256" key="6">
    <source>
        <dbReference type="SAM" id="Coils"/>
    </source>
</evidence>
<feature type="domain" description="TPX2 C-terminal" evidence="8">
    <location>
        <begin position="189"/>
        <end position="258"/>
    </location>
</feature>
<name>A0A6A2YXQ3_HIBSY</name>
<evidence type="ECO:0000256" key="3">
    <source>
        <dbReference type="ARBA" id="ARBA00022490"/>
    </source>
</evidence>
<keyword evidence="3" id="KW-0963">Cytoplasm</keyword>
<dbReference type="InterPro" id="IPR044806">
    <property type="entry name" value="WVD2/WDL1-4"/>
</dbReference>
<accession>A0A6A2YXQ3</accession>
<evidence type="ECO:0000313" key="10">
    <source>
        <dbReference type="Proteomes" id="UP000436088"/>
    </source>
</evidence>
<organism evidence="9 10">
    <name type="scientific">Hibiscus syriacus</name>
    <name type="common">Rose of Sharon</name>
    <dbReference type="NCBI Taxonomy" id="106335"/>
    <lineage>
        <taxon>Eukaryota</taxon>
        <taxon>Viridiplantae</taxon>
        <taxon>Streptophyta</taxon>
        <taxon>Embryophyta</taxon>
        <taxon>Tracheophyta</taxon>
        <taxon>Spermatophyta</taxon>
        <taxon>Magnoliopsida</taxon>
        <taxon>eudicotyledons</taxon>
        <taxon>Gunneridae</taxon>
        <taxon>Pentapetalae</taxon>
        <taxon>rosids</taxon>
        <taxon>malvids</taxon>
        <taxon>Malvales</taxon>
        <taxon>Malvaceae</taxon>
        <taxon>Malvoideae</taxon>
        <taxon>Hibiscus</taxon>
    </lineage>
</organism>
<feature type="region of interest" description="Disordered" evidence="7">
    <location>
        <begin position="318"/>
        <end position="363"/>
    </location>
</feature>
<evidence type="ECO:0000256" key="7">
    <source>
        <dbReference type="SAM" id="MobiDB-lite"/>
    </source>
</evidence>
<dbReference type="Proteomes" id="UP000436088">
    <property type="component" value="Unassembled WGS sequence"/>
</dbReference>
<proteinExistence type="inferred from homology"/>
<feature type="region of interest" description="Disordered" evidence="7">
    <location>
        <begin position="124"/>
        <end position="179"/>
    </location>
</feature>
<keyword evidence="4" id="KW-0493">Microtubule</keyword>
<dbReference type="GO" id="GO:0005874">
    <property type="term" value="C:microtubule"/>
    <property type="evidence" value="ECO:0007669"/>
    <property type="project" value="UniProtKB-KW"/>
</dbReference>
<gene>
    <name evidence="9" type="ORF">F3Y22_tig00111151pilonHSYRG00241</name>
</gene>
<comment type="caution">
    <text evidence="9">The sequence shown here is derived from an EMBL/GenBank/DDBJ whole genome shotgun (WGS) entry which is preliminary data.</text>
</comment>
<evidence type="ECO:0000256" key="1">
    <source>
        <dbReference type="ARBA" id="ARBA00004245"/>
    </source>
</evidence>
<dbReference type="PANTHER" id="PTHR46372">
    <property type="entry name" value="PROTEIN WVD2-LIKE 3"/>
    <property type="match status" value="1"/>
</dbReference>
<feature type="compositionally biased region" description="Basic and acidic residues" evidence="7">
    <location>
        <begin position="342"/>
        <end position="353"/>
    </location>
</feature>
<evidence type="ECO:0000256" key="2">
    <source>
        <dbReference type="ARBA" id="ARBA00005885"/>
    </source>
</evidence>
<evidence type="ECO:0000256" key="4">
    <source>
        <dbReference type="ARBA" id="ARBA00022701"/>
    </source>
</evidence>
<keyword evidence="10" id="KW-1185">Reference proteome</keyword>
<dbReference type="Pfam" id="PF06886">
    <property type="entry name" value="TPX2"/>
    <property type="match status" value="1"/>
</dbReference>
<dbReference type="InterPro" id="IPR027329">
    <property type="entry name" value="TPX2_C"/>
</dbReference>
<dbReference type="PANTHER" id="PTHR46372:SF6">
    <property type="entry name" value="PROTEIN WVD2-LIKE 1"/>
    <property type="match status" value="1"/>
</dbReference>
<dbReference type="EMBL" id="VEPZ02001248">
    <property type="protein sequence ID" value="KAE8684193.1"/>
    <property type="molecule type" value="Genomic_DNA"/>
</dbReference>
<comment type="similarity">
    <text evidence="2">Belongs to the TPX2 family.</text>
</comment>
<comment type="subcellular location">
    <subcellularLocation>
        <location evidence="1">Cytoplasm</location>
        <location evidence="1">Cytoskeleton</location>
    </subcellularLocation>
</comment>